<dbReference type="EMBL" id="FOIN01000005">
    <property type="protein sequence ID" value="SET27656.1"/>
    <property type="molecule type" value="Genomic_DNA"/>
</dbReference>
<dbReference type="InterPro" id="IPR008162">
    <property type="entry name" value="Pyrophosphatase"/>
</dbReference>
<reference evidence="7" key="1">
    <citation type="submission" date="2016-10" db="EMBL/GenBank/DDBJ databases">
        <authorList>
            <person name="Varghese N."/>
            <person name="Submissions S."/>
        </authorList>
    </citation>
    <scope>NUCLEOTIDE SEQUENCE [LARGE SCALE GENOMIC DNA]</scope>
    <source>
        <strain evidence="7">DSM 1551</strain>
    </source>
</reference>
<evidence type="ECO:0000313" key="6">
    <source>
        <dbReference type="EMBL" id="SET27656.1"/>
    </source>
</evidence>
<dbReference type="Pfam" id="PF00719">
    <property type="entry name" value="Pyrophosphatase"/>
    <property type="match status" value="1"/>
</dbReference>
<name>A0A1I0D605_9FIRM</name>
<dbReference type="Proteomes" id="UP000198558">
    <property type="component" value="Unassembled WGS sequence"/>
</dbReference>
<protein>
    <recommendedName>
        <fullName evidence="2">inorganic diphosphatase</fullName>
        <ecNumber evidence="2">3.6.1.1</ecNumber>
    </recommendedName>
</protein>
<evidence type="ECO:0000256" key="5">
    <source>
        <dbReference type="ARBA" id="ARBA00022842"/>
    </source>
</evidence>
<evidence type="ECO:0000256" key="3">
    <source>
        <dbReference type="ARBA" id="ARBA00022723"/>
    </source>
</evidence>
<dbReference type="GO" id="GO:0000287">
    <property type="term" value="F:magnesium ion binding"/>
    <property type="evidence" value="ECO:0007669"/>
    <property type="project" value="InterPro"/>
</dbReference>
<dbReference type="AlphaFoldDB" id="A0A1I0D605"/>
<evidence type="ECO:0000313" key="7">
    <source>
        <dbReference type="Proteomes" id="UP000198558"/>
    </source>
</evidence>
<comment type="cofactor">
    <cofactor evidence="1">
        <name>Mg(2+)</name>
        <dbReference type="ChEBI" id="CHEBI:18420"/>
    </cofactor>
</comment>
<dbReference type="GO" id="GO:0006796">
    <property type="term" value="P:phosphate-containing compound metabolic process"/>
    <property type="evidence" value="ECO:0007669"/>
    <property type="project" value="InterPro"/>
</dbReference>
<keyword evidence="5" id="KW-0460">Magnesium</keyword>
<dbReference type="SUPFAM" id="SSF50324">
    <property type="entry name" value="Inorganic pyrophosphatase"/>
    <property type="match status" value="1"/>
</dbReference>
<keyword evidence="4" id="KW-0378">Hydrolase</keyword>
<evidence type="ECO:0000256" key="2">
    <source>
        <dbReference type="ARBA" id="ARBA00012146"/>
    </source>
</evidence>
<keyword evidence="7" id="KW-1185">Reference proteome</keyword>
<dbReference type="GO" id="GO:0005737">
    <property type="term" value="C:cytoplasm"/>
    <property type="evidence" value="ECO:0007669"/>
    <property type="project" value="InterPro"/>
</dbReference>
<keyword evidence="3" id="KW-0479">Metal-binding</keyword>
<dbReference type="RefSeq" id="WP_092352595.1">
    <property type="nucleotide sequence ID" value="NZ_FOIN01000005.1"/>
</dbReference>
<accession>A0A1I0D605</accession>
<dbReference type="GeneID" id="78287759"/>
<organism evidence="6 7">
    <name type="scientific">Thomasclavelia cocleata</name>
    <dbReference type="NCBI Taxonomy" id="69824"/>
    <lineage>
        <taxon>Bacteria</taxon>
        <taxon>Bacillati</taxon>
        <taxon>Bacillota</taxon>
        <taxon>Erysipelotrichia</taxon>
        <taxon>Erysipelotrichales</taxon>
        <taxon>Coprobacillaceae</taxon>
        <taxon>Thomasclavelia</taxon>
    </lineage>
</organism>
<dbReference type="InterPro" id="IPR036649">
    <property type="entry name" value="Pyrophosphatase_sf"/>
</dbReference>
<proteinExistence type="predicted"/>
<dbReference type="Gene3D" id="3.90.80.10">
    <property type="entry name" value="Inorganic pyrophosphatase"/>
    <property type="match status" value="1"/>
</dbReference>
<evidence type="ECO:0000256" key="4">
    <source>
        <dbReference type="ARBA" id="ARBA00022801"/>
    </source>
</evidence>
<dbReference type="OrthoDB" id="9798247at2"/>
<dbReference type="EC" id="3.6.1.1" evidence="2"/>
<evidence type="ECO:0000256" key="1">
    <source>
        <dbReference type="ARBA" id="ARBA00001946"/>
    </source>
</evidence>
<dbReference type="GO" id="GO:0004427">
    <property type="term" value="F:inorganic diphosphate phosphatase activity"/>
    <property type="evidence" value="ECO:0007669"/>
    <property type="project" value="UniProtKB-EC"/>
</dbReference>
<gene>
    <name evidence="6" type="ORF">SAMN04489758_10532</name>
</gene>
<sequence>MPKVEAVDYLNQKINIIIDRPLGLKHPKYNFIYLLNYGYVPETISRDDEELDAYLLGVFEPVKNYTGKVIAVIKRINDNDDKLIVVPEGVNYNNEQIRALTEFQERFFKSKIIRGIDHD</sequence>